<name>A0A8C0Q582_CANLF</name>
<dbReference type="InterPro" id="IPR000651">
    <property type="entry name" value="Ras-like_Gua-exchang_fac_N"/>
</dbReference>
<evidence type="ECO:0000313" key="8">
    <source>
        <dbReference type="Proteomes" id="UP000694542"/>
    </source>
</evidence>
<evidence type="ECO:0000256" key="1">
    <source>
        <dbReference type="ARBA" id="ARBA00022658"/>
    </source>
</evidence>
<reference evidence="7" key="2">
    <citation type="submission" date="2025-08" db="UniProtKB">
        <authorList>
            <consortium name="Ensembl"/>
        </authorList>
    </citation>
    <scope>IDENTIFICATION</scope>
</reference>
<reference evidence="7" key="1">
    <citation type="submission" date="2018-10" db="EMBL/GenBank/DDBJ databases">
        <title>De novo assembly of a Great Dane genome.</title>
        <authorList>
            <person name="Kidd J.M."/>
            <person name="Pendleton A.L."/>
            <person name="Shen F."/>
            <person name="Emery S."/>
        </authorList>
    </citation>
    <scope>NUCLEOTIDE SEQUENCE [LARGE SCALE GENOMIC DNA]</scope>
    <source>
        <strain evidence="7">Great Dane</strain>
    </source>
</reference>
<dbReference type="CDD" id="cd00155">
    <property type="entry name" value="RasGEF"/>
    <property type="match status" value="1"/>
</dbReference>
<evidence type="ECO:0000259" key="5">
    <source>
        <dbReference type="PROSITE" id="PS50009"/>
    </source>
</evidence>
<sequence>MSGRLEKADSQRSHLSSFTMKLKDKFHSPKIKRTPSKKGKPAEVSVKNPEKPVSKEATDRFLPEGYPLPLDLEQQAVEFMSTSAVASRSQRQKNLSWLEEKEKEVVSALRYFKTIVDKMAIDKKVLEMLPGSASKVLEAILPLVQSDPRIQHSSALSSCYSRVYQSLANLIRWSDQVMLEGVNSEDKETVTTVKGVIKAVLDGVKELVRLTIEKQGHPSPTSPVKPSSPACKPDGQSELPLTDCEVEILNKTTGMSQSAELLPDSTDEEVAPPKPPLPGIRVVDNSPPPALPPKKRQSAPSPTRVAVVAPMSRATSGSSLPVGINRQDFDVDCYTQRRLSGGSHSYGGESPRLSPCSSIGKLSKSDEQLSSLDRDSGQCSRNTSCETLDHYDPDYEFLQQDLSNADQIPQQVACNLSPLPESLGESGSPFLGHPFQLPPAPGSCPQPEGPLAPGQQIDMPPALPEKKRRSAASQTTDSSGCRMSYERHPSQYDNISEDDLQNPASVPSIPFTPFAAILPFQQGGSSASVEFVGDFTVPESTTGDPEKPPPLPEKKNKHMLAYMQLLEDYSEPQPSMFYQTPQNEHIYQQKNKLLMEVYGFNDSFSTEAPQELAPPPALPPKQRQLASYAASSFSSVSYCVQQTKVAFTPEDGSATQGISVSVSNSFLSRHGNLPVPSESPAMKDGHPRDPSLVSSTPGKESRDSDRASRSPDGSELARLEEEVDELSLIDHNEIMARLTLKQEGDDGPDVRGGSGDILLVHATETDRKDLVLYCEAFLTTYRTFITPEELIKKLQYRYEKFSPFADTFKKRVSKNTFFVLVRVVDELCLVELTEEILKLLMELVFRLVCNGELSLARVLRKNILDKVDQKKLLRCANSDQPLAARGVAARPGTLHDFHSHEIAEQLTLLDAELFYKIEIPEVLLWAKEQNEEKSPNLTQFTEHFNNMSYWVRSIIMLQEKAQDRERLLLKFIKIMKHLRKLNNFNSYLAILSALDSAPIRRLEWQKQTSEGLAEYCTLIDSSSSFRAYRAALSEVEPPCIPYLGLILQDLTFVHLGNPDYIDGKVNFSKRWQQFNILDSMRCFQQAHYDIRRNDDIINFFNDFSDHLAEEALWELSLKIKPRNITRRKTDREEKT</sequence>
<dbReference type="Ensembl" id="ENSCAFT00040006928.1">
    <property type="protein sequence ID" value="ENSCAFP00040006011.1"/>
    <property type="gene ID" value="ENSCAFG00040003388.1"/>
</dbReference>
<dbReference type="GO" id="GO:0005085">
    <property type="term" value="F:guanyl-nucleotide exchange factor activity"/>
    <property type="evidence" value="ECO:0007669"/>
    <property type="project" value="UniProtKB-KW"/>
</dbReference>
<dbReference type="PANTHER" id="PTHR23113:SF224">
    <property type="entry name" value="RAP GUANINE NUCLEOTIDE EXCHANGE FACTOR 1"/>
    <property type="match status" value="1"/>
</dbReference>
<feature type="compositionally biased region" description="Basic and acidic residues" evidence="4">
    <location>
        <begin position="699"/>
        <end position="709"/>
    </location>
</feature>
<dbReference type="GO" id="GO:0007264">
    <property type="term" value="P:small GTPase-mediated signal transduction"/>
    <property type="evidence" value="ECO:0007669"/>
    <property type="project" value="InterPro"/>
</dbReference>
<feature type="region of interest" description="Disordered" evidence="4">
    <location>
        <begin position="1"/>
        <end position="57"/>
    </location>
</feature>
<dbReference type="AlphaFoldDB" id="A0A8C0Q582"/>
<feature type="region of interest" description="Disordered" evidence="4">
    <location>
        <begin position="258"/>
        <end position="304"/>
    </location>
</feature>
<feature type="domain" description="N-terminal Ras-GEF" evidence="6">
    <location>
        <begin position="746"/>
        <end position="868"/>
    </location>
</feature>
<evidence type="ECO:0000313" key="7">
    <source>
        <dbReference type="Ensembl" id="ENSCAFP00040006011.1"/>
    </source>
</evidence>
<dbReference type="InterPro" id="IPR008937">
    <property type="entry name" value="Ras-like_GEF"/>
</dbReference>
<dbReference type="Pfam" id="PF00618">
    <property type="entry name" value="RasGEF_N"/>
    <property type="match status" value="1"/>
</dbReference>
<evidence type="ECO:0000259" key="6">
    <source>
        <dbReference type="PROSITE" id="PS50212"/>
    </source>
</evidence>
<proteinExistence type="predicted"/>
<dbReference type="PROSITE" id="PS50212">
    <property type="entry name" value="RASGEF_NTER"/>
    <property type="match status" value="1"/>
</dbReference>
<feature type="compositionally biased region" description="Basic residues" evidence="4">
    <location>
        <begin position="28"/>
        <end position="39"/>
    </location>
</feature>
<dbReference type="SMART" id="SM00229">
    <property type="entry name" value="RasGEFN"/>
    <property type="match status" value="1"/>
</dbReference>
<dbReference type="Gene3D" id="1.10.840.10">
    <property type="entry name" value="Ras guanine-nucleotide exchange factors catalytic domain"/>
    <property type="match status" value="1"/>
</dbReference>
<dbReference type="SUPFAM" id="SSF48366">
    <property type="entry name" value="Ras GEF"/>
    <property type="match status" value="1"/>
</dbReference>
<dbReference type="Gene3D" id="1.20.870.10">
    <property type="entry name" value="Son of sevenless (SoS) protein Chain: S domain 1"/>
    <property type="match status" value="1"/>
</dbReference>
<dbReference type="InterPro" id="IPR023578">
    <property type="entry name" value="Ras_GEF_dom_sf"/>
</dbReference>
<dbReference type="PROSITE" id="PS00720">
    <property type="entry name" value="RASGEF"/>
    <property type="match status" value="1"/>
</dbReference>
<evidence type="ECO:0000256" key="2">
    <source>
        <dbReference type="ARBA" id="ARBA00083313"/>
    </source>
</evidence>
<organism evidence="7 8">
    <name type="scientific">Canis lupus familiaris</name>
    <name type="common">Dog</name>
    <name type="synonym">Canis familiaris</name>
    <dbReference type="NCBI Taxonomy" id="9615"/>
    <lineage>
        <taxon>Eukaryota</taxon>
        <taxon>Metazoa</taxon>
        <taxon>Chordata</taxon>
        <taxon>Craniata</taxon>
        <taxon>Vertebrata</taxon>
        <taxon>Euteleostomi</taxon>
        <taxon>Mammalia</taxon>
        <taxon>Eutheria</taxon>
        <taxon>Laurasiatheria</taxon>
        <taxon>Carnivora</taxon>
        <taxon>Caniformia</taxon>
        <taxon>Canidae</taxon>
        <taxon>Canis</taxon>
    </lineage>
</organism>
<feature type="compositionally biased region" description="Pro residues" evidence="4">
    <location>
        <begin position="436"/>
        <end position="450"/>
    </location>
</feature>
<feature type="region of interest" description="Disordered" evidence="4">
    <location>
        <begin position="417"/>
        <end position="486"/>
    </location>
</feature>
<keyword evidence="1 3" id="KW-0344">Guanine-nucleotide releasing factor</keyword>
<dbReference type="InterPro" id="IPR019804">
    <property type="entry name" value="Ras_G-nucl-exch_fac_CS"/>
</dbReference>
<feature type="compositionally biased region" description="Basic and acidic residues" evidence="4">
    <location>
        <begin position="1"/>
        <end position="12"/>
    </location>
</feature>
<feature type="compositionally biased region" description="Basic and acidic residues" evidence="4">
    <location>
        <begin position="363"/>
        <end position="376"/>
    </location>
</feature>
<feature type="compositionally biased region" description="Low complexity" evidence="4">
    <location>
        <begin position="218"/>
        <end position="229"/>
    </location>
</feature>
<feature type="compositionally biased region" description="Basic and acidic residues" evidence="4">
    <location>
        <begin position="48"/>
        <end position="57"/>
    </location>
</feature>
<dbReference type="FunFam" id="1.10.840.10:FF:000009">
    <property type="entry name" value="rap guanine nucleotide exchange factor 1"/>
    <property type="match status" value="1"/>
</dbReference>
<feature type="region of interest" description="Disordered" evidence="4">
    <location>
        <begin position="340"/>
        <end position="381"/>
    </location>
</feature>
<dbReference type="InterPro" id="IPR001895">
    <property type="entry name" value="RASGEF_cat_dom"/>
</dbReference>
<evidence type="ECO:0000256" key="4">
    <source>
        <dbReference type="SAM" id="MobiDB-lite"/>
    </source>
</evidence>
<protein>
    <recommendedName>
        <fullName evidence="2">CRK SH3-binding GNRP</fullName>
    </recommendedName>
</protein>
<feature type="compositionally biased region" description="Polar residues" evidence="4">
    <location>
        <begin position="471"/>
        <end position="481"/>
    </location>
</feature>
<accession>A0A8C0Q582</accession>
<dbReference type="InterPro" id="IPR036964">
    <property type="entry name" value="RASGEF_cat_dom_sf"/>
</dbReference>
<dbReference type="PANTHER" id="PTHR23113">
    <property type="entry name" value="GUANINE NUCLEOTIDE EXCHANGE FACTOR"/>
    <property type="match status" value="1"/>
</dbReference>
<dbReference type="CDD" id="cd06224">
    <property type="entry name" value="REM"/>
    <property type="match status" value="1"/>
</dbReference>
<feature type="region of interest" description="Disordered" evidence="4">
    <location>
        <begin position="212"/>
        <end position="238"/>
    </location>
</feature>
<feature type="domain" description="Ras-GEF" evidence="5">
    <location>
        <begin position="898"/>
        <end position="1122"/>
    </location>
</feature>
<dbReference type="Proteomes" id="UP000694542">
    <property type="component" value="Chromosome 9"/>
</dbReference>
<feature type="region of interest" description="Disordered" evidence="4">
    <location>
        <begin position="669"/>
        <end position="719"/>
    </location>
</feature>
<dbReference type="Pfam" id="PF00617">
    <property type="entry name" value="RasGEF"/>
    <property type="match status" value="1"/>
</dbReference>
<dbReference type="SMART" id="SM00147">
    <property type="entry name" value="RasGEF"/>
    <property type="match status" value="1"/>
</dbReference>
<evidence type="ECO:0000256" key="3">
    <source>
        <dbReference type="PROSITE-ProRule" id="PRU00168"/>
    </source>
</evidence>
<dbReference type="PROSITE" id="PS50009">
    <property type="entry name" value="RASGEF_CAT"/>
    <property type="match status" value="1"/>
</dbReference>